<dbReference type="Proteomes" id="UP000827872">
    <property type="component" value="Linkage Group LG09"/>
</dbReference>
<name>A0ACB8FE88_9SAUR</name>
<dbReference type="EMBL" id="CM037622">
    <property type="protein sequence ID" value="KAH8003797.1"/>
    <property type="molecule type" value="Genomic_DNA"/>
</dbReference>
<accession>A0ACB8FE88</accession>
<comment type="caution">
    <text evidence="1">The sequence shown here is derived from an EMBL/GenBank/DDBJ whole genome shotgun (WGS) entry which is preliminary data.</text>
</comment>
<protein>
    <submittedName>
        <fullName evidence="1">Uncharacterized protein</fullName>
    </submittedName>
</protein>
<evidence type="ECO:0000313" key="2">
    <source>
        <dbReference type="Proteomes" id="UP000827872"/>
    </source>
</evidence>
<reference evidence="1" key="1">
    <citation type="submission" date="2021-08" db="EMBL/GenBank/DDBJ databases">
        <title>The first chromosome-level gecko genome reveals the dynamic sex chromosomes of Neotropical dwarf geckos (Sphaerodactylidae: Sphaerodactylus).</title>
        <authorList>
            <person name="Pinto B.J."/>
            <person name="Keating S.E."/>
            <person name="Gamble T."/>
        </authorList>
    </citation>
    <scope>NUCLEOTIDE SEQUENCE</scope>
    <source>
        <strain evidence="1">TG3544</strain>
    </source>
</reference>
<sequence>MLQHKAQSSCRGCPWLPLVNISHFDIVMESDEGTFMPAGLAFTGSDKARNIMKEIMKLLQPINATGVFEEGGGTDINYWIRDGIPDGILFKKRSYAQFGMVHTLLSCEDIAGQ</sequence>
<evidence type="ECO:0000313" key="1">
    <source>
        <dbReference type="EMBL" id="KAH8003797.1"/>
    </source>
</evidence>
<proteinExistence type="predicted"/>
<keyword evidence="2" id="KW-1185">Reference proteome</keyword>
<organism evidence="1 2">
    <name type="scientific">Sphaerodactylus townsendi</name>
    <dbReference type="NCBI Taxonomy" id="933632"/>
    <lineage>
        <taxon>Eukaryota</taxon>
        <taxon>Metazoa</taxon>
        <taxon>Chordata</taxon>
        <taxon>Craniata</taxon>
        <taxon>Vertebrata</taxon>
        <taxon>Euteleostomi</taxon>
        <taxon>Lepidosauria</taxon>
        <taxon>Squamata</taxon>
        <taxon>Bifurcata</taxon>
        <taxon>Gekkota</taxon>
        <taxon>Sphaerodactylidae</taxon>
        <taxon>Sphaerodactylus</taxon>
    </lineage>
</organism>
<gene>
    <name evidence="1" type="ORF">K3G42_024176</name>
</gene>